<dbReference type="EMBL" id="CDGG01000001">
    <property type="protein sequence ID" value="CEI81869.1"/>
    <property type="molecule type" value="Genomic_DNA"/>
</dbReference>
<dbReference type="OrthoDB" id="2139603at2"/>
<organism evidence="1 2">
    <name type="scientific">Oceanobacillus oncorhynchi</name>
    <dbReference type="NCBI Taxonomy" id="545501"/>
    <lineage>
        <taxon>Bacteria</taxon>
        <taxon>Bacillati</taxon>
        <taxon>Bacillota</taxon>
        <taxon>Bacilli</taxon>
        <taxon>Bacillales</taxon>
        <taxon>Bacillaceae</taxon>
        <taxon>Oceanobacillus</taxon>
    </lineage>
</organism>
<evidence type="ECO:0000313" key="1">
    <source>
        <dbReference type="EMBL" id="CEI81869.1"/>
    </source>
</evidence>
<gene>
    <name evidence="1" type="ORF">BN997_01724</name>
</gene>
<dbReference type="AlphaFoldDB" id="A0A0A1MQ80"/>
<keyword evidence="2" id="KW-1185">Reference proteome</keyword>
<dbReference type="STRING" id="545501.BN997_01724"/>
<sequence length="164" mass="18895">MQNEKFSIFLTIVKQLNQKEITPLLMGSVGLEIVTGENWEAQDLDIHVPGDKRGWEIPPEQAIYDWDDIMKAMLSLGYSFVDLHEHEFEKDGLAVGFGIMDTLPDFAGISLEELELHQQGDATYYLLTSEQYLKVYEASFKDSYRANKNNQKDKKKIAYLRDLI</sequence>
<dbReference type="Proteomes" id="UP000040453">
    <property type="component" value="Unassembled WGS sequence"/>
</dbReference>
<protein>
    <recommendedName>
        <fullName evidence="3">Phosphoribosylanthranilate isomerase</fullName>
    </recommendedName>
</protein>
<accession>A0A0A1MQ80</accession>
<proteinExistence type="predicted"/>
<evidence type="ECO:0000313" key="2">
    <source>
        <dbReference type="Proteomes" id="UP000040453"/>
    </source>
</evidence>
<reference evidence="1 2" key="1">
    <citation type="submission" date="2014-11" db="EMBL/GenBank/DDBJ databases">
        <authorList>
            <person name="Urmite Genomes Urmite Genomes"/>
        </authorList>
    </citation>
    <scope>NUCLEOTIDE SEQUENCE [LARGE SCALE GENOMIC DNA]</scope>
    <source>
        <strain evidence="1 2">Oc5</strain>
    </source>
</reference>
<name>A0A0A1MQ80_9BACI</name>
<evidence type="ECO:0008006" key="3">
    <source>
        <dbReference type="Google" id="ProtNLM"/>
    </source>
</evidence>
<dbReference type="RefSeq" id="WP_042531296.1">
    <property type="nucleotide sequence ID" value="NZ_CAXOIH010000009.1"/>
</dbReference>